<accession>A0A1A6B6E5</accession>
<dbReference type="EMBL" id="MAEM01000572">
    <property type="protein sequence ID" value="OBR97813.1"/>
    <property type="molecule type" value="Genomic_DNA"/>
</dbReference>
<name>A0A1A6B6E5_MYCGO</name>
<dbReference type="SUPFAM" id="SSF140459">
    <property type="entry name" value="PE/PPE dimer-like"/>
    <property type="match status" value="1"/>
</dbReference>
<dbReference type="Gene3D" id="1.10.287.850">
    <property type="entry name" value="HP0062-like domain"/>
    <property type="match status" value="1"/>
</dbReference>
<evidence type="ECO:0000259" key="2">
    <source>
        <dbReference type="Pfam" id="PF00934"/>
    </source>
</evidence>
<gene>
    <name evidence="3" type="ORF">A9W98_05495</name>
</gene>
<feature type="region of interest" description="Disordered" evidence="1">
    <location>
        <begin position="104"/>
        <end position="124"/>
    </location>
</feature>
<reference evidence="3 4" key="1">
    <citation type="submission" date="2016-06" db="EMBL/GenBank/DDBJ databases">
        <authorList>
            <person name="Kjaerup R.B."/>
            <person name="Dalgaard T.S."/>
            <person name="Juul-Madsen H.R."/>
        </authorList>
    </citation>
    <scope>NUCLEOTIDE SEQUENCE [LARGE SCALE GENOMIC DNA]</scope>
    <source>
        <strain evidence="3 4">1245752.6</strain>
    </source>
</reference>
<evidence type="ECO:0000256" key="1">
    <source>
        <dbReference type="SAM" id="MobiDB-lite"/>
    </source>
</evidence>
<dbReference type="Pfam" id="PF00934">
    <property type="entry name" value="PE"/>
    <property type="match status" value="1"/>
</dbReference>
<dbReference type="OrthoDB" id="4736227at2"/>
<evidence type="ECO:0000313" key="3">
    <source>
        <dbReference type="EMBL" id="OBR97813.1"/>
    </source>
</evidence>
<dbReference type="Proteomes" id="UP000093757">
    <property type="component" value="Unassembled WGS sequence"/>
</dbReference>
<protein>
    <recommendedName>
        <fullName evidence="2">PE domain-containing protein</fullName>
    </recommendedName>
</protein>
<dbReference type="InterPro" id="IPR038332">
    <property type="entry name" value="PPE_sf"/>
</dbReference>
<comment type="caution">
    <text evidence="3">The sequence shown here is derived from an EMBL/GenBank/DDBJ whole genome shotgun (WGS) entry which is preliminary data.</text>
</comment>
<sequence length="149" mass="14848">MSFGPLGGRGGVDAAAHTALTPTTQLLAAAQDEVSADIAALFSAHGRHFQLATAQVGALQGQFIHVLEAGATSYAAADAAGVEQLLLDVLNAPTRALVGRPLIGDGANGAPAERESAARPGAPALPMWAAQPATAGRAAVVVRADPPSR</sequence>
<dbReference type="RefSeq" id="WP_065137682.1">
    <property type="nucleotide sequence ID" value="NZ_MAEM01000572.1"/>
</dbReference>
<dbReference type="InterPro" id="IPR000084">
    <property type="entry name" value="PE-PGRS_N"/>
</dbReference>
<proteinExistence type="predicted"/>
<organism evidence="3 4">
    <name type="scientific">Mycobacterium gordonae</name>
    <dbReference type="NCBI Taxonomy" id="1778"/>
    <lineage>
        <taxon>Bacteria</taxon>
        <taxon>Bacillati</taxon>
        <taxon>Actinomycetota</taxon>
        <taxon>Actinomycetes</taxon>
        <taxon>Mycobacteriales</taxon>
        <taxon>Mycobacteriaceae</taxon>
        <taxon>Mycobacterium</taxon>
    </lineage>
</organism>
<feature type="domain" description="PE" evidence="2">
    <location>
        <begin position="12"/>
        <end position="80"/>
    </location>
</feature>
<dbReference type="AlphaFoldDB" id="A0A1A6B6E5"/>
<evidence type="ECO:0000313" key="4">
    <source>
        <dbReference type="Proteomes" id="UP000093757"/>
    </source>
</evidence>